<feature type="domain" description="Thioredoxin" evidence="13">
    <location>
        <begin position="31"/>
        <end position="179"/>
    </location>
</feature>
<evidence type="ECO:0000313" key="15">
    <source>
        <dbReference type="Proteomes" id="UP001408594"/>
    </source>
</evidence>
<keyword evidence="7" id="KW-0676">Redox-active center</keyword>
<keyword evidence="5" id="KW-0560">Oxidoreductase</keyword>
<evidence type="ECO:0000256" key="8">
    <source>
        <dbReference type="ARBA" id="ARBA00032824"/>
    </source>
</evidence>
<comment type="catalytic activity">
    <reaction evidence="11">
        <text>a hydroperoxide + [thioredoxin]-dithiol = an alcohol + [thioredoxin]-disulfide + H2O</text>
        <dbReference type="Rhea" id="RHEA:62620"/>
        <dbReference type="Rhea" id="RHEA-COMP:10698"/>
        <dbReference type="Rhea" id="RHEA-COMP:10700"/>
        <dbReference type="ChEBI" id="CHEBI:15377"/>
        <dbReference type="ChEBI" id="CHEBI:29950"/>
        <dbReference type="ChEBI" id="CHEBI:30879"/>
        <dbReference type="ChEBI" id="CHEBI:35924"/>
        <dbReference type="ChEBI" id="CHEBI:50058"/>
        <dbReference type="EC" id="1.11.1.24"/>
    </reaction>
</comment>
<feature type="chain" id="PRO_5047518870" description="thioredoxin-dependent peroxiredoxin" evidence="12">
    <location>
        <begin position="31"/>
        <end position="183"/>
    </location>
</feature>
<protein>
    <recommendedName>
        <fullName evidence="2">thioredoxin-dependent peroxiredoxin</fullName>
        <ecNumber evidence="2">1.11.1.24</ecNumber>
    </recommendedName>
    <alternativeName>
        <fullName evidence="8">Thioredoxin peroxidase</fullName>
    </alternativeName>
    <alternativeName>
        <fullName evidence="10">Thioredoxin-dependent peroxiredoxin Bcp</fullName>
    </alternativeName>
</protein>
<dbReference type="InterPro" id="IPR000866">
    <property type="entry name" value="AhpC/TSA"/>
</dbReference>
<dbReference type="Gene3D" id="3.40.30.10">
    <property type="entry name" value="Glutaredoxin"/>
    <property type="match status" value="1"/>
</dbReference>
<dbReference type="InterPro" id="IPR036249">
    <property type="entry name" value="Thioredoxin-like_sf"/>
</dbReference>
<accession>A0ABP9WTU0</accession>
<dbReference type="SUPFAM" id="SSF52833">
    <property type="entry name" value="Thioredoxin-like"/>
    <property type="match status" value="1"/>
</dbReference>
<reference evidence="14 15" key="1">
    <citation type="submission" date="2024-02" db="EMBL/GenBank/DDBJ databases">
        <title>Microbulbifer aestuariivivens NBRC 112533.</title>
        <authorList>
            <person name="Ichikawa N."/>
            <person name="Katano-Makiyama Y."/>
            <person name="Hidaka K."/>
        </authorList>
    </citation>
    <scope>NUCLEOTIDE SEQUENCE [LARGE SCALE GENOMIC DNA]</scope>
    <source>
        <strain evidence="14 15">NBRC 112533</strain>
    </source>
</reference>
<evidence type="ECO:0000256" key="2">
    <source>
        <dbReference type="ARBA" id="ARBA00013017"/>
    </source>
</evidence>
<gene>
    <name evidence="14" type="primary">bcp_2</name>
    <name evidence="14" type="ORF">Maes01_02270</name>
</gene>
<evidence type="ECO:0000313" key="14">
    <source>
        <dbReference type="EMBL" id="GAA5525698.1"/>
    </source>
</evidence>
<evidence type="ECO:0000256" key="11">
    <source>
        <dbReference type="ARBA" id="ARBA00049091"/>
    </source>
</evidence>
<name>A0ABP9WTU0_9GAMM</name>
<dbReference type="Proteomes" id="UP001408594">
    <property type="component" value="Unassembled WGS sequence"/>
</dbReference>
<comment type="similarity">
    <text evidence="9">Belongs to the peroxiredoxin family. BCP/PrxQ subfamily.</text>
</comment>
<comment type="function">
    <text evidence="1">Thiol-specific peroxidase that catalyzes the reduction of hydrogen peroxide and organic hydroperoxides to water and alcohols, respectively. Plays a role in cell protection against oxidative stress by detoxifying peroxides and as sensor of hydrogen peroxide-mediated signaling events.</text>
</comment>
<dbReference type="EC" id="1.11.1.24" evidence="2"/>
<evidence type="ECO:0000256" key="9">
    <source>
        <dbReference type="ARBA" id="ARBA00038489"/>
    </source>
</evidence>
<evidence type="ECO:0000256" key="3">
    <source>
        <dbReference type="ARBA" id="ARBA00022559"/>
    </source>
</evidence>
<evidence type="ECO:0000259" key="13">
    <source>
        <dbReference type="PROSITE" id="PS51352"/>
    </source>
</evidence>
<sequence length="183" mass="19869">MGIKMATTMKQRFGFLAALLAGMLSLPLAALEAGDPAPDFSLPGSDGKTHRLADYKGDKAVVIAWYPKAFTKGCTIECKSLAEKGHLIRDYNVAYFMASTDELETNKEFAEAQQADFPLLSDPQGKVAKAYGVLMPVVNVAKRVTLYIGKDGRILKVDRDIKPATSAEDIARTLGELGVERKD</sequence>
<dbReference type="Pfam" id="PF00578">
    <property type="entry name" value="AhpC-TSA"/>
    <property type="match status" value="1"/>
</dbReference>
<dbReference type="PANTHER" id="PTHR42801">
    <property type="entry name" value="THIOREDOXIN-DEPENDENT PEROXIDE REDUCTASE"/>
    <property type="match status" value="1"/>
</dbReference>
<evidence type="ECO:0000256" key="5">
    <source>
        <dbReference type="ARBA" id="ARBA00023002"/>
    </source>
</evidence>
<evidence type="ECO:0000256" key="7">
    <source>
        <dbReference type="ARBA" id="ARBA00023284"/>
    </source>
</evidence>
<dbReference type="PANTHER" id="PTHR42801:SF4">
    <property type="entry name" value="AHPC_TSA FAMILY PROTEIN"/>
    <property type="match status" value="1"/>
</dbReference>
<keyword evidence="15" id="KW-1185">Reference proteome</keyword>
<evidence type="ECO:0000256" key="6">
    <source>
        <dbReference type="ARBA" id="ARBA00023157"/>
    </source>
</evidence>
<evidence type="ECO:0000256" key="12">
    <source>
        <dbReference type="SAM" id="SignalP"/>
    </source>
</evidence>
<evidence type="ECO:0000256" key="10">
    <source>
        <dbReference type="ARBA" id="ARBA00042639"/>
    </source>
</evidence>
<feature type="signal peptide" evidence="12">
    <location>
        <begin position="1"/>
        <end position="30"/>
    </location>
</feature>
<dbReference type="InterPro" id="IPR050924">
    <property type="entry name" value="Peroxiredoxin_BCP/PrxQ"/>
</dbReference>
<keyword evidence="12" id="KW-0732">Signal</keyword>
<evidence type="ECO:0000256" key="1">
    <source>
        <dbReference type="ARBA" id="ARBA00003330"/>
    </source>
</evidence>
<dbReference type="EMBL" id="BAABRT010000019">
    <property type="protein sequence ID" value="GAA5525698.1"/>
    <property type="molecule type" value="Genomic_DNA"/>
</dbReference>
<keyword evidence="6" id="KW-1015">Disulfide bond</keyword>
<dbReference type="CDD" id="cd03017">
    <property type="entry name" value="PRX_BCP"/>
    <property type="match status" value="1"/>
</dbReference>
<keyword evidence="4" id="KW-0049">Antioxidant</keyword>
<organism evidence="14 15">
    <name type="scientific">Microbulbifer aestuariivivens</name>
    <dbReference type="NCBI Taxonomy" id="1908308"/>
    <lineage>
        <taxon>Bacteria</taxon>
        <taxon>Pseudomonadati</taxon>
        <taxon>Pseudomonadota</taxon>
        <taxon>Gammaproteobacteria</taxon>
        <taxon>Cellvibrionales</taxon>
        <taxon>Microbulbiferaceae</taxon>
        <taxon>Microbulbifer</taxon>
    </lineage>
</organism>
<evidence type="ECO:0000256" key="4">
    <source>
        <dbReference type="ARBA" id="ARBA00022862"/>
    </source>
</evidence>
<dbReference type="InterPro" id="IPR013766">
    <property type="entry name" value="Thioredoxin_domain"/>
</dbReference>
<keyword evidence="3" id="KW-0575">Peroxidase</keyword>
<dbReference type="PROSITE" id="PS51352">
    <property type="entry name" value="THIOREDOXIN_2"/>
    <property type="match status" value="1"/>
</dbReference>
<proteinExistence type="inferred from homology"/>
<comment type="caution">
    <text evidence="14">The sequence shown here is derived from an EMBL/GenBank/DDBJ whole genome shotgun (WGS) entry which is preliminary data.</text>
</comment>